<feature type="domain" description="Methyltransferase type 11" evidence="1">
    <location>
        <begin position="42"/>
        <end position="152"/>
    </location>
</feature>
<gene>
    <name evidence="2" type="ORF">GCM10023313_33770</name>
</gene>
<name>A0ABP9G393_9SPHI</name>
<dbReference type="Gene3D" id="3.40.50.150">
    <property type="entry name" value="Vaccinia Virus protein VP39"/>
    <property type="match status" value="1"/>
</dbReference>
<accession>A0ABP9G393</accession>
<dbReference type="RefSeq" id="WP_345333079.1">
    <property type="nucleotide sequence ID" value="NZ_BAABJI010000004.1"/>
</dbReference>
<dbReference type="Proteomes" id="UP001501436">
    <property type="component" value="Unassembled WGS sequence"/>
</dbReference>
<reference evidence="3" key="1">
    <citation type="journal article" date="2019" name="Int. J. Syst. Evol. Microbiol.">
        <title>The Global Catalogue of Microorganisms (GCM) 10K type strain sequencing project: providing services to taxonomists for standard genome sequencing and annotation.</title>
        <authorList>
            <consortium name="The Broad Institute Genomics Platform"/>
            <consortium name="The Broad Institute Genome Sequencing Center for Infectious Disease"/>
            <person name="Wu L."/>
            <person name="Ma J."/>
        </authorList>
    </citation>
    <scope>NUCLEOTIDE SEQUENCE [LARGE SCALE GENOMIC DNA]</scope>
    <source>
        <strain evidence="3">JCM 18283</strain>
    </source>
</reference>
<evidence type="ECO:0000313" key="2">
    <source>
        <dbReference type="EMBL" id="GAA4926549.1"/>
    </source>
</evidence>
<keyword evidence="3" id="KW-1185">Reference proteome</keyword>
<dbReference type="CDD" id="cd02440">
    <property type="entry name" value="AdoMet_MTases"/>
    <property type="match status" value="1"/>
</dbReference>
<dbReference type="Pfam" id="PF08241">
    <property type="entry name" value="Methyltransf_11"/>
    <property type="match status" value="1"/>
</dbReference>
<proteinExistence type="predicted"/>
<comment type="caution">
    <text evidence="2">The sequence shown here is derived from an EMBL/GenBank/DDBJ whole genome shotgun (WGS) entry which is preliminary data.</text>
</comment>
<dbReference type="InterPro" id="IPR029063">
    <property type="entry name" value="SAM-dependent_MTases_sf"/>
</dbReference>
<organism evidence="2 3">
    <name type="scientific">Mucilaginibacter defluvii</name>
    <dbReference type="NCBI Taxonomy" id="1196019"/>
    <lineage>
        <taxon>Bacteria</taxon>
        <taxon>Pseudomonadati</taxon>
        <taxon>Bacteroidota</taxon>
        <taxon>Sphingobacteriia</taxon>
        <taxon>Sphingobacteriales</taxon>
        <taxon>Sphingobacteriaceae</taxon>
        <taxon>Mucilaginibacter</taxon>
    </lineage>
</organism>
<evidence type="ECO:0000313" key="3">
    <source>
        <dbReference type="Proteomes" id="UP001501436"/>
    </source>
</evidence>
<dbReference type="EMBL" id="BAABJI010000004">
    <property type="protein sequence ID" value="GAA4926549.1"/>
    <property type="molecule type" value="Genomic_DNA"/>
</dbReference>
<dbReference type="SUPFAM" id="SSF53335">
    <property type="entry name" value="S-adenosyl-L-methionine-dependent methyltransferases"/>
    <property type="match status" value="1"/>
</dbReference>
<evidence type="ECO:0000259" key="1">
    <source>
        <dbReference type="Pfam" id="PF08241"/>
    </source>
</evidence>
<protein>
    <recommendedName>
        <fullName evidence="1">Methyltransferase type 11 domain-containing protein</fullName>
    </recommendedName>
</protein>
<sequence length="243" mass="27763">MLDENYLNNLPFKARGIAKMTGYLGDFLQFIDEFPNRPLRVLEIGFGFGQLVAELSYLYKDRVDLFGFNSLEDPISVEKIIEVARHLNTIPNTDSLSSDFLNIQYGDAGKSLPYPDLFFDLVLSQVCIPYVQDKLHLVEEICRILSPSGMAYLHVGFEHERLCDGTIDRWETLTLHDDKGKIHLNRFFNNFEGFDYYNAEKGSVLKIKGGSHPFFNISSFTVTDRSEMPSGTYGSCSHYLLKE</sequence>
<dbReference type="InterPro" id="IPR013216">
    <property type="entry name" value="Methyltransf_11"/>
</dbReference>